<dbReference type="SUPFAM" id="SSF159127">
    <property type="entry name" value="HupF/HypC-like"/>
    <property type="match status" value="1"/>
</dbReference>
<organism evidence="2 3">
    <name type="scientific">Heliobacterium chlorum</name>
    <dbReference type="NCBI Taxonomy" id="2698"/>
    <lineage>
        <taxon>Bacteria</taxon>
        <taxon>Bacillati</taxon>
        <taxon>Bacillota</taxon>
        <taxon>Clostridia</taxon>
        <taxon>Eubacteriales</taxon>
        <taxon>Heliobacteriaceae</taxon>
        <taxon>Heliobacterium</taxon>
    </lineage>
</organism>
<proteinExistence type="inferred from homology"/>
<dbReference type="PANTHER" id="PTHR35177:SF2">
    <property type="entry name" value="HYDROGENASE MATURATION FACTOR HYBG"/>
    <property type="match status" value="1"/>
</dbReference>
<dbReference type="EMBL" id="JACVHF010000007">
    <property type="protein sequence ID" value="MBC9784659.1"/>
    <property type="molecule type" value="Genomic_DNA"/>
</dbReference>
<evidence type="ECO:0000313" key="2">
    <source>
        <dbReference type="EMBL" id="MBC9784659.1"/>
    </source>
</evidence>
<name>A0ABR7T474_HELCL</name>
<dbReference type="Proteomes" id="UP000617402">
    <property type="component" value="Unassembled WGS sequence"/>
</dbReference>
<dbReference type="RefSeq" id="WP_188039841.1">
    <property type="nucleotide sequence ID" value="NZ_JACVHF010000007.1"/>
</dbReference>
<dbReference type="NCBIfam" id="TIGR00074">
    <property type="entry name" value="hypC_hupF"/>
    <property type="match status" value="1"/>
</dbReference>
<dbReference type="InterPro" id="IPR001109">
    <property type="entry name" value="Hydrogenase_HupF/HypC"/>
</dbReference>
<evidence type="ECO:0000313" key="3">
    <source>
        <dbReference type="Proteomes" id="UP000617402"/>
    </source>
</evidence>
<keyword evidence="3" id="KW-1185">Reference proteome</keyword>
<protein>
    <submittedName>
        <fullName evidence="2">HypC/HybG/HupF family hydrogenase formation chaperone</fullName>
    </submittedName>
</protein>
<sequence>MCLAAPSRITVIFEGGFLAEVESFGNKRKVGLAMVPEAKVGDYVLVHAGYAMEILDEEAARESLKTWEEILAITGEAKSCTDKS</sequence>
<dbReference type="Pfam" id="PF01455">
    <property type="entry name" value="HupF_HypC"/>
    <property type="match status" value="1"/>
</dbReference>
<dbReference type="Gene3D" id="2.30.30.140">
    <property type="match status" value="1"/>
</dbReference>
<comment type="caution">
    <text evidence="2">The sequence shown here is derived from an EMBL/GenBank/DDBJ whole genome shotgun (WGS) entry which is preliminary data.</text>
</comment>
<gene>
    <name evidence="2" type="ORF">H1S01_09065</name>
</gene>
<accession>A0ABR7T474</accession>
<dbReference type="PANTHER" id="PTHR35177">
    <property type="entry name" value="HYDROGENASE MATURATION FACTOR HYBG"/>
    <property type="match status" value="1"/>
</dbReference>
<evidence type="ECO:0000256" key="1">
    <source>
        <dbReference type="ARBA" id="ARBA00006018"/>
    </source>
</evidence>
<comment type="similarity">
    <text evidence="1">Belongs to the HupF/HypC family.</text>
</comment>
<reference evidence="2 3" key="1">
    <citation type="submission" date="2020-07" db="EMBL/GenBank/DDBJ databases">
        <title>Draft whole-genome sequence of Heliobacterium chlorum DSM 3682, type strain.</title>
        <authorList>
            <person name="Kyndt J.A."/>
            <person name="Meyer T.E."/>
            <person name="Imhoff J.F."/>
        </authorList>
    </citation>
    <scope>NUCLEOTIDE SEQUENCE [LARGE SCALE GENOMIC DNA]</scope>
    <source>
        <strain evidence="2 3">DSM 3682</strain>
    </source>
</reference>
<dbReference type="PRINTS" id="PR00445">
    <property type="entry name" value="HUPFHYPC"/>
</dbReference>